<reference evidence="1 2" key="1">
    <citation type="submission" date="2020-08" db="EMBL/GenBank/DDBJ databases">
        <title>Genomic Encyclopedia of Type Strains, Phase IV (KMG-V): Genome sequencing to study the core and pangenomes of soil and plant-associated prokaryotes.</title>
        <authorList>
            <person name="Whitman W."/>
        </authorList>
    </citation>
    <scope>NUCLEOTIDE SEQUENCE [LARGE SCALE GENOMIC DNA]</scope>
    <source>
        <strain evidence="1 2">SEMIA 4064</strain>
    </source>
</reference>
<sequence>MNATLLQRLVKGGEQPQRVCVTVERLKIAPATVSPTRGKRRRVSA</sequence>
<gene>
    <name evidence="1" type="ORF">GGD50_006059</name>
</gene>
<dbReference type="EMBL" id="JACHBI010000019">
    <property type="protein sequence ID" value="MBB5577407.1"/>
    <property type="molecule type" value="Genomic_DNA"/>
</dbReference>
<protein>
    <submittedName>
        <fullName evidence="1">Uncharacterized protein</fullName>
    </submittedName>
</protein>
<evidence type="ECO:0000313" key="1">
    <source>
        <dbReference type="EMBL" id="MBB5577407.1"/>
    </source>
</evidence>
<dbReference type="AlphaFoldDB" id="A0A7W8XXI3"/>
<evidence type="ECO:0000313" key="2">
    <source>
        <dbReference type="Proteomes" id="UP000549882"/>
    </source>
</evidence>
<dbReference type="RefSeq" id="WP_183940767.1">
    <property type="nucleotide sequence ID" value="NZ_JACHBI010000019.1"/>
</dbReference>
<keyword evidence="2" id="KW-1185">Reference proteome</keyword>
<name>A0A7W8XXI3_9HYPH</name>
<accession>A0A7W8XXI3</accession>
<comment type="caution">
    <text evidence="1">The sequence shown here is derived from an EMBL/GenBank/DDBJ whole genome shotgun (WGS) entry which is preliminary data.</text>
</comment>
<dbReference type="Proteomes" id="UP000549882">
    <property type="component" value="Unassembled WGS sequence"/>
</dbReference>
<organism evidence="1 2">
    <name type="scientific">Rhizobium paranaense</name>
    <dbReference type="NCBI Taxonomy" id="1650438"/>
    <lineage>
        <taxon>Bacteria</taxon>
        <taxon>Pseudomonadati</taxon>
        <taxon>Pseudomonadota</taxon>
        <taxon>Alphaproteobacteria</taxon>
        <taxon>Hyphomicrobiales</taxon>
        <taxon>Rhizobiaceae</taxon>
        <taxon>Rhizobium/Agrobacterium group</taxon>
        <taxon>Rhizobium</taxon>
    </lineage>
</organism>
<proteinExistence type="predicted"/>